<reference evidence="1 2" key="1">
    <citation type="submission" date="2023-07" db="EMBL/GenBank/DDBJ databases">
        <title>Sorghum-associated microbial communities from plants grown in Nebraska, USA.</title>
        <authorList>
            <person name="Schachtman D."/>
        </authorList>
    </citation>
    <scope>NUCLEOTIDE SEQUENCE [LARGE SCALE GENOMIC DNA]</scope>
    <source>
        <strain evidence="1 2">3262</strain>
    </source>
</reference>
<evidence type="ECO:0000313" key="2">
    <source>
        <dbReference type="Proteomes" id="UP001247620"/>
    </source>
</evidence>
<keyword evidence="2" id="KW-1185">Reference proteome</keyword>
<sequence length="35" mass="4118">MKTLDELNFLKVAVNYKRQKNKFINPSVQYGSPFV</sequence>
<dbReference type="EMBL" id="JAVDUU010000003">
    <property type="protein sequence ID" value="MDR6943015.1"/>
    <property type="molecule type" value="Genomic_DNA"/>
</dbReference>
<protein>
    <submittedName>
        <fullName evidence="1">Uncharacterized protein</fullName>
    </submittedName>
</protein>
<accession>A0ABU1TC89</accession>
<evidence type="ECO:0000313" key="1">
    <source>
        <dbReference type="EMBL" id="MDR6943015.1"/>
    </source>
</evidence>
<name>A0ABU1TC89_9SPHI</name>
<organism evidence="1 2">
    <name type="scientific">Mucilaginibacter pocheonensis</name>
    <dbReference type="NCBI Taxonomy" id="398050"/>
    <lineage>
        <taxon>Bacteria</taxon>
        <taxon>Pseudomonadati</taxon>
        <taxon>Bacteroidota</taxon>
        <taxon>Sphingobacteriia</taxon>
        <taxon>Sphingobacteriales</taxon>
        <taxon>Sphingobacteriaceae</taxon>
        <taxon>Mucilaginibacter</taxon>
    </lineage>
</organism>
<dbReference type="Proteomes" id="UP001247620">
    <property type="component" value="Unassembled WGS sequence"/>
</dbReference>
<proteinExistence type="predicted"/>
<comment type="caution">
    <text evidence="1">The sequence shown here is derived from an EMBL/GenBank/DDBJ whole genome shotgun (WGS) entry which is preliminary data.</text>
</comment>
<gene>
    <name evidence="1" type="ORF">J2W55_002868</name>
</gene>